<evidence type="ECO:0000313" key="1">
    <source>
        <dbReference type="EMBL" id="MBK0394875.1"/>
    </source>
</evidence>
<name>A0A934Q4I1_9BURK</name>
<sequence length="57" mass="6480">MTAANLKAVELKAFVPAKDYALSKRFYADLGFTEAWRMRDFVLSDPSGVLWRIAQNV</sequence>
<gene>
    <name evidence="1" type="ORF">I8E28_19885</name>
</gene>
<evidence type="ECO:0000313" key="2">
    <source>
        <dbReference type="Proteomes" id="UP000617041"/>
    </source>
</evidence>
<dbReference type="Proteomes" id="UP000617041">
    <property type="component" value="Unassembled WGS sequence"/>
</dbReference>
<dbReference type="InterPro" id="IPR029068">
    <property type="entry name" value="Glyas_Bleomycin-R_OHBP_Dase"/>
</dbReference>
<proteinExistence type="predicted"/>
<evidence type="ECO:0008006" key="3">
    <source>
        <dbReference type="Google" id="ProtNLM"/>
    </source>
</evidence>
<accession>A0A934Q4I1</accession>
<organism evidence="1 2">
    <name type="scientific">Ramlibacter algicola</name>
    <dbReference type="NCBI Taxonomy" id="2795217"/>
    <lineage>
        <taxon>Bacteria</taxon>
        <taxon>Pseudomonadati</taxon>
        <taxon>Pseudomonadota</taxon>
        <taxon>Betaproteobacteria</taxon>
        <taxon>Burkholderiales</taxon>
        <taxon>Comamonadaceae</taxon>
        <taxon>Ramlibacter</taxon>
    </lineage>
</organism>
<comment type="caution">
    <text evidence="1">The sequence shown here is derived from an EMBL/GenBank/DDBJ whole genome shotgun (WGS) entry which is preliminary data.</text>
</comment>
<dbReference type="SUPFAM" id="SSF54593">
    <property type="entry name" value="Glyoxalase/Bleomycin resistance protein/Dihydroxybiphenyl dioxygenase"/>
    <property type="match status" value="1"/>
</dbReference>
<protein>
    <recommendedName>
        <fullName evidence="3">Glyoxalase</fullName>
    </recommendedName>
</protein>
<reference evidence="1" key="1">
    <citation type="submission" date="2020-12" db="EMBL/GenBank/DDBJ databases">
        <title>Ramlibacter sp. nov., isolated from a freshwater alga, Cryptomonas.</title>
        <authorList>
            <person name="Kim H.M."/>
            <person name="Jeon C.O."/>
        </authorList>
    </citation>
    <scope>NUCLEOTIDE SEQUENCE</scope>
    <source>
        <strain evidence="1">CrO1</strain>
    </source>
</reference>
<dbReference type="AlphaFoldDB" id="A0A934Q4I1"/>
<dbReference type="RefSeq" id="WP_200789957.1">
    <property type="nucleotide sequence ID" value="NZ_JAEDAO010000001.1"/>
</dbReference>
<keyword evidence="2" id="KW-1185">Reference proteome</keyword>
<dbReference type="EMBL" id="JAEDAO010000001">
    <property type="protein sequence ID" value="MBK0394875.1"/>
    <property type="molecule type" value="Genomic_DNA"/>
</dbReference>